<organism evidence="2 3">
    <name type="scientific">Orchesella dallaii</name>
    <dbReference type="NCBI Taxonomy" id="48710"/>
    <lineage>
        <taxon>Eukaryota</taxon>
        <taxon>Metazoa</taxon>
        <taxon>Ecdysozoa</taxon>
        <taxon>Arthropoda</taxon>
        <taxon>Hexapoda</taxon>
        <taxon>Collembola</taxon>
        <taxon>Entomobryomorpha</taxon>
        <taxon>Entomobryoidea</taxon>
        <taxon>Orchesellidae</taxon>
        <taxon>Orchesellinae</taxon>
        <taxon>Orchesella</taxon>
    </lineage>
</organism>
<feature type="compositionally biased region" description="Polar residues" evidence="1">
    <location>
        <begin position="28"/>
        <end position="52"/>
    </location>
</feature>
<dbReference type="Proteomes" id="UP001642540">
    <property type="component" value="Unassembled WGS sequence"/>
</dbReference>
<evidence type="ECO:0000256" key="1">
    <source>
        <dbReference type="SAM" id="MobiDB-lite"/>
    </source>
</evidence>
<dbReference type="InterPro" id="IPR021109">
    <property type="entry name" value="Peptidase_aspartic_dom_sf"/>
</dbReference>
<evidence type="ECO:0000313" key="3">
    <source>
        <dbReference type="Proteomes" id="UP001642540"/>
    </source>
</evidence>
<accession>A0ABP1S1Y4</accession>
<reference evidence="2 3" key="1">
    <citation type="submission" date="2024-08" db="EMBL/GenBank/DDBJ databases">
        <authorList>
            <person name="Cucini C."/>
            <person name="Frati F."/>
        </authorList>
    </citation>
    <scope>NUCLEOTIDE SEQUENCE [LARGE SCALE GENOMIC DNA]</scope>
</reference>
<sequence>MSTSMSVVRGDKDDVPNDEVNKVRKVPPQQSTNQMNSQFKLKSCPNCGSKSHQSSRDSPHKEVECFGYGGKVHFKKHCRKTNSSEINHHQDNAPHATLHIYVNNEAVNSASFNTKKNIWITINVNGVPHDMELDTGCEQSLLSQQFWREGLCP</sequence>
<protein>
    <submittedName>
        <fullName evidence="2">Uncharacterized protein</fullName>
    </submittedName>
</protein>
<dbReference type="EMBL" id="CAXLJM020000146">
    <property type="protein sequence ID" value="CAL8141455.1"/>
    <property type="molecule type" value="Genomic_DNA"/>
</dbReference>
<proteinExistence type="predicted"/>
<feature type="compositionally biased region" description="Basic and acidic residues" evidence="1">
    <location>
        <begin position="9"/>
        <end position="22"/>
    </location>
</feature>
<dbReference type="SUPFAM" id="SSF50630">
    <property type="entry name" value="Acid proteases"/>
    <property type="match status" value="1"/>
</dbReference>
<comment type="caution">
    <text evidence="2">The sequence shown here is derived from an EMBL/GenBank/DDBJ whole genome shotgun (WGS) entry which is preliminary data.</text>
</comment>
<name>A0ABP1S1Y4_9HEXA</name>
<keyword evidence="3" id="KW-1185">Reference proteome</keyword>
<feature type="region of interest" description="Disordered" evidence="1">
    <location>
        <begin position="1"/>
        <end position="62"/>
    </location>
</feature>
<evidence type="ECO:0000313" key="2">
    <source>
        <dbReference type="EMBL" id="CAL8141455.1"/>
    </source>
</evidence>
<gene>
    <name evidence="2" type="ORF">ODALV1_LOCUS28724</name>
</gene>